<feature type="signal peptide" evidence="1">
    <location>
        <begin position="1"/>
        <end position="29"/>
    </location>
</feature>
<dbReference type="Pfam" id="PF10988">
    <property type="entry name" value="DUF2807"/>
    <property type="match status" value="1"/>
</dbReference>
<evidence type="ECO:0000259" key="2">
    <source>
        <dbReference type="Pfam" id="PF10988"/>
    </source>
</evidence>
<dbReference type="Proteomes" id="UP000094313">
    <property type="component" value="Chromosome"/>
</dbReference>
<accession>A0A1D7QDI2</accession>
<organism evidence="3 4">
    <name type="scientific">Pedobacter steynii</name>
    <dbReference type="NCBI Taxonomy" id="430522"/>
    <lineage>
        <taxon>Bacteria</taxon>
        <taxon>Pseudomonadati</taxon>
        <taxon>Bacteroidota</taxon>
        <taxon>Sphingobacteriia</taxon>
        <taxon>Sphingobacteriales</taxon>
        <taxon>Sphingobacteriaceae</taxon>
        <taxon>Pedobacter</taxon>
    </lineage>
</organism>
<dbReference type="AlphaFoldDB" id="A0A1D7QDI2"/>
<keyword evidence="4" id="KW-1185">Reference proteome</keyword>
<dbReference type="OrthoDB" id="759627at2"/>
<evidence type="ECO:0000313" key="3">
    <source>
        <dbReference type="EMBL" id="AOM76763.1"/>
    </source>
</evidence>
<reference evidence="3 4" key="1">
    <citation type="submission" date="2016-08" db="EMBL/GenBank/DDBJ databases">
        <authorList>
            <person name="Seilhamer J.J."/>
        </authorList>
    </citation>
    <scope>NUCLEOTIDE SEQUENCE [LARGE SCALE GENOMIC DNA]</scope>
    <source>
        <strain evidence="3 4">DX4</strain>
    </source>
</reference>
<evidence type="ECO:0000313" key="4">
    <source>
        <dbReference type="Proteomes" id="UP000094313"/>
    </source>
</evidence>
<dbReference type="KEGG" id="psty:BFS30_06050"/>
<feature type="chain" id="PRO_5009098393" description="Putative auto-transporter adhesin head GIN domain-containing protein" evidence="1">
    <location>
        <begin position="30"/>
        <end position="203"/>
    </location>
</feature>
<evidence type="ECO:0000256" key="1">
    <source>
        <dbReference type="SAM" id="SignalP"/>
    </source>
</evidence>
<sequence>MKTSFKSLLALTLTALVLSSSALSSFAIAADKTPMGILAPASPFNKIVVSGNVKLTLVQRSKQDVAVNHEFDQSKTSFKQKGYTLYINNTGSETVYVTVSLSDLQRIDASKGARVTTAGNFKLDVLQVFLEDEATASVKGKINSLYTVTKDHSDLKLAGTANEHIIVKNRNSILDTEKFAALKTEMISPEAGIAANTKTALVK</sequence>
<dbReference type="Gene3D" id="2.160.20.120">
    <property type="match status" value="1"/>
</dbReference>
<gene>
    <name evidence="3" type="ORF">BFS30_06050</name>
</gene>
<dbReference type="EMBL" id="CP017141">
    <property type="protein sequence ID" value="AOM76763.1"/>
    <property type="molecule type" value="Genomic_DNA"/>
</dbReference>
<dbReference type="RefSeq" id="WP_069378456.1">
    <property type="nucleotide sequence ID" value="NZ_CP017141.1"/>
</dbReference>
<proteinExistence type="predicted"/>
<dbReference type="InterPro" id="IPR021255">
    <property type="entry name" value="DUF2807"/>
</dbReference>
<name>A0A1D7QDI2_9SPHI</name>
<feature type="domain" description="Putative auto-transporter adhesin head GIN" evidence="2">
    <location>
        <begin position="43"/>
        <end position="184"/>
    </location>
</feature>
<keyword evidence="1" id="KW-0732">Signal</keyword>
<protein>
    <recommendedName>
        <fullName evidence="2">Putative auto-transporter adhesin head GIN domain-containing protein</fullName>
    </recommendedName>
</protein>